<dbReference type="InParanoid" id="B9SER5"/>
<dbReference type="EMBL" id="EQ973938">
    <property type="protein sequence ID" value="EEF37924.1"/>
    <property type="molecule type" value="Genomic_DNA"/>
</dbReference>
<reference evidence="2" key="1">
    <citation type="journal article" date="2010" name="Nat. Biotechnol.">
        <title>Draft genome sequence of the oilseed species Ricinus communis.</title>
        <authorList>
            <person name="Chan A.P."/>
            <person name="Crabtree J."/>
            <person name="Zhao Q."/>
            <person name="Lorenzi H."/>
            <person name="Orvis J."/>
            <person name="Puiu D."/>
            <person name="Melake-Berhan A."/>
            <person name="Jones K.M."/>
            <person name="Redman J."/>
            <person name="Chen G."/>
            <person name="Cahoon E.B."/>
            <person name="Gedil M."/>
            <person name="Stanke M."/>
            <person name="Haas B.J."/>
            <person name="Wortman J.R."/>
            <person name="Fraser-Liggett C.M."/>
            <person name="Ravel J."/>
            <person name="Rabinowicz P.D."/>
        </authorList>
    </citation>
    <scope>NUCLEOTIDE SEQUENCE [LARGE SCALE GENOMIC DNA]</scope>
    <source>
        <strain evidence="2">cv. Hale</strain>
    </source>
</reference>
<evidence type="ECO:0000313" key="2">
    <source>
        <dbReference type="Proteomes" id="UP000008311"/>
    </source>
</evidence>
<dbReference type="AlphaFoldDB" id="B9SER5"/>
<accession>B9SER5</accession>
<evidence type="ECO:0000313" key="1">
    <source>
        <dbReference type="EMBL" id="EEF37924.1"/>
    </source>
</evidence>
<keyword evidence="2" id="KW-1185">Reference proteome</keyword>
<gene>
    <name evidence="1" type="ORF">RCOM_0223330</name>
</gene>
<dbReference type="SUPFAM" id="SSF50129">
    <property type="entry name" value="GroES-like"/>
    <property type="match status" value="1"/>
</dbReference>
<sequence length="50" mass="5415">MATTCDYIRNGKIQVLEDISDGILSIPSAFVGLFKGDNVGKKMVKIADEI</sequence>
<protein>
    <submittedName>
        <fullName evidence="1">Alcohol dehydrogenase, putative</fullName>
    </submittedName>
</protein>
<dbReference type="Gene3D" id="3.40.50.720">
    <property type="entry name" value="NAD(P)-binding Rossmann-like Domain"/>
    <property type="match status" value="1"/>
</dbReference>
<organism evidence="1 2">
    <name type="scientific">Ricinus communis</name>
    <name type="common">Castor bean</name>
    <dbReference type="NCBI Taxonomy" id="3988"/>
    <lineage>
        <taxon>Eukaryota</taxon>
        <taxon>Viridiplantae</taxon>
        <taxon>Streptophyta</taxon>
        <taxon>Embryophyta</taxon>
        <taxon>Tracheophyta</taxon>
        <taxon>Spermatophyta</taxon>
        <taxon>Magnoliopsida</taxon>
        <taxon>eudicotyledons</taxon>
        <taxon>Gunneridae</taxon>
        <taxon>Pentapetalae</taxon>
        <taxon>rosids</taxon>
        <taxon>fabids</taxon>
        <taxon>Malpighiales</taxon>
        <taxon>Euphorbiaceae</taxon>
        <taxon>Acalyphoideae</taxon>
        <taxon>Acalypheae</taxon>
        <taxon>Ricinus</taxon>
    </lineage>
</organism>
<dbReference type="Gene3D" id="3.90.180.10">
    <property type="entry name" value="Medium-chain alcohol dehydrogenases, catalytic domain"/>
    <property type="match status" value="1"/>
</dbReference>
<name>B9SER5_RICCO</name>
<dbReference type="InterPro" id="IPR011032">
    <property type="entry name" value="GroES-like_sf"/>
</dbReference>
<dbReference type="Proteomes" id="UP000008311">
    <property type="component" value="Unassembled WGS sequence"/>
</dbReference>
<proteinExistence type="predicted"/>